<accession>A0A0M3AGS1</accession>
<feature type="non-terminal residue" evidence="3">
    <location>
        <position position="249"/>
    </location>
</feature>
<dbReference type="GO" id="GO:0003697">
    <property type="term" value="F:single-stranded DNA binding"/>
    <property type="evidence" value="ECO:0007669"/>
    <property type="project" value="InterPro"/>
</dbReference>
<gene>
    <name evidence="3" type="ORF">YP76_26295</name>
</gene>
<protein>
    <recommendedName>
        <fullName evidence="5">Antirestriction protein</fullName>
    </recommendedName>
</protein>
<proteinExistence type="predicted"/>
<evidence type="ECO:0000259" key="1">
    <source>
        <dbReference type="Pfam" id="PF08401"/>
    </source>
</evidence>
<sequence length="249" mass="28099">MPSCQRSTRDVAAEITDLIIRKIEEGVPPWSRPWRVQGGGGRPLRHSGAPYAGINTLYLWALGDAQGYRSRYWMTRRQAQALGGDVRRGEAGAVSVYYSTFRKQETNPDTGRSVDRNIRFLRHYIVFNADQIDGLPAHFHSVDAPEQPIALSRRQTQIDRFFEAIPALVRHGGSQAYFTPTFDYIQLPSRSAFQTMDHYASTRCHETIHWSGHADRLARTFGKRFGDNAYAFEELVALSGQSAPPATLQ</sequence>
<dbReference type="Pfam" id="PF18818">
    <property type="entry name" value="MPTase-PolyVal"/>
    <property type="match status" value="1"/>
</dbReference>
<evidence type="ECO:0000259" key="2">
    <source>
        <dbReference type="Pfam" id="PF18818"/>
    </source>
</evidence>
<dbReference type="Pfam" id="PF08401">
    <property type="entry name" value="ArdcN"/>
    <property type="match status" value="1"/>
</dbReference>
<name>A0A0M3AGS1_9SPHN</name>
<dbReference type="InterPro" id="IPR013610">
    <property type="entry name" value="ArdC_N"/>
</dbReference>
<dbReference type="RefSeq" id="WP_046766322.1">
    <property type="nucleotide sequence ID" value="NZ_LBIC01000027.1"/>
</dbReference>
<dbReference type="AlphaFoldDB" id="A0A0M3AGS1"/>
<feature type="domain" description="Polyvalent protein metallopeptidase" evidence="2">
    <location>
        <begin position="157"/>
        <end position="237"/>
    </location>
</feature>
<evidence type="ECO:0000313" key="3">
    <source>
        <dbReference type="EMBL" id="KKW89267.1"/>
    </source>
</evidence>
<organism evidence="3 4">
    <name type="scientific">Sphingobium chungbukense</name>
    <dbReference type="NCBI Taxonomy" id="56193"/>
    <lineage>
        <taxon>Bacteria</taxon>
        <taxon>Pseudomonadati</taxon>
        <taxon>Pseudomonadota</taxon>
        <taxon>Alphaproteobacteria</taxon>
        <taxon>Sphingomonadales</taxon>
        <taxon>Sphingomonadaceae</taxon>
        <taxon>Sphingobium</taxon>
    </lineage>
</organism>
<keyword evidence="4" id="KW-1185">Reference proteome</keyword>
<dbReference type="STRING" id="56193.YP76_26295"/>
<dbReference type="InterPro" id="IPR041459">
    <property type="entry name" value="MPTase-PolyVal"/>
</dbReference>
<comment type="caution">
    <text evidence="3">The sequence shown here is derived from an EMBL/GenBank/DDBJ whole genome shotgun (WGS) entry which is preliminary data.</text>
</comment>
<dbReference type="EMBL" id="LBIC01000027">
    <property type="protein sequence ID" value="KKW89267.1"/>
    <property type="molecule type" value="Genomic_DNA"/>
</dbReference>
<feature type="domain" description="N-terminal" evidence="1">
    <location>
        <begin position="10"/>
        <end position="127"/>
    </location>
</feature>
<evidence type="ECO:0000313" key="4">
    <source>
        <dbReference type="Proteomes" id="UP000033874"/>
    </source>
</evidence>
<evidence type="ECO:0008006" key="5">
    <source>
        <dbReference type="Google" id="ProtNLM"/>
    </source>
</evidence>
<dbReference type="Proteomes" id="UP000033874">
    <property type="component" value="Unassembled WGS sequence"/>
</dbReference>
<reference evidence="3 4" key="1">
    <citation type="submission" date="2015-04" db="EMBL/GenBank/DDBJ databases">
        <title>Genome sequence of aromatic hydrocarbons-degrading Sphingobium chungbukense DJ77.</title>
        <authorList>
            <person name="Kim Y.-C."/>
            <person name="Chae J.-C."/>
        </authorList>
    </citation>
    <scope>NUCLEOTIDE SEQUENCE [LARGE SCALE GENOMIC DNA]</scope>
    <source>
        <strain evidence="3 4">DJ77</strain>
    </source>
</reference>